<dbReference type="Proteomes" id="UP000030302">
    <property type="component" value="Chromosome"/>
</dbReference>
<dbReference type="EC" id="2.3.1.-" evidence="2"/>
<dbReference type="AlphaFoldDB" id="A0A0A1FCA7"/>
<reference evidence="3" key="1">
    <citation type="journal article" date="2014" name="Soil Biol. Biochem.">
        <title>Structure and function of bacterial communities in ageing soils: Insights from the Mendocino ecological staircase.</title>
        <authorList>
            <person name="Uroz S."/>
            <person name="Tech J.J."/>
            <person name="Sawaya N.A."/>
            <person name="Frey-Klett P."/>
            <person name="Leveau J.H.J."/>
        </authorList>
    </citation>
    <scope>NUCLEOTIDE SEQUENCE [LARGE SCALE GENOMIC DNA]</scope>
    <source>
        <strain evidence="3">Cal35</strain>
    </source>
</reference>
<dbReference type="InterPro" id="IPR016181">
    <property type="entry name" value="Acyl_CoA_acyltransferase"/>
</dbReference>
<dbReference type="EMBL" id="CP009962">
    <property type="protein sequence ID" value="AIY42388.1"/>
    <property type="molecule type" value="Genomic_DNA"/>
</dbReference>
<keyword evidence="2" id="KW-0012">Acyltransferase</keyword>
<dbReference type="Gene3D" id="3.40.630.30">
    <property type="match status" value="1"/>
</dbReference>
<name>A0A0A1FCA7_9BURK</name>
<evidence type="ECO:0000259" key="1">
    <source>
        <dbReference type="PROSITE" id="PS51186"/>
    </source>
</evidence>
<dbReference type="PROSITE" id="PS51186">
    <property type="entry name" value="GNAT"/>
    <property type="match status" value="1"/>
</dbReference>
<organism evidence="2 3">
    <name type="scientific">Collimonas arenae</name>
    <dbReference type="NCBI Taxonomy" id="279058"/>
    <lineage>
        <taxon>Bacteria</taxon>
        <taxon>Pseudomonadati</taxon>
        <taxon>Pseudomonadota</taxon>
        <taxon>Betaproteobacteria</taxon>
        <taxon>Burkholderiales</taxon>
        <taxon>Oxalobacteraceae</taxon>
        <taxon>Collimonas</taxon>
    </lineage>
</organism>
<sequence length="133" mass="14917">MTEHLIRVNAARDDASQLARILFQFEHAQIVAIKNKDIGLLKAYREPGQWYIAQIQIVPEFQGQGLGRLILDKVLTQARSDNLPTVLRVLEGNPAKRLYEAAGFRQTGQDGVECIMSCLPYLLIPPPARNPKP</sequence>
<dbReference type="STRING" id="279058.LT85_3230"/>
<accession>A0A0A1FCA7</accession>
<dbReference type="HOGENOM" id="CLU_013985_22_2_4"/>
<dbReference type="GO" id="GO:0016747">
    <property type="term" value="F:acyltransferase activity, transferring groups other than amino-acyl groups"/>
    <property type="evidence" value="ECO:0007669"/>
    <property type="project" value="InterPro"/>
</dbReference>
<evidence type="ECO:0000313" key="2">
    <source>
        <dbReference type="EMBL" id="AIY42388.1"/>
    </source>
</evidence>
<dbReference type="CDD" id="cd04301">
    <property type="entry name" value="NAT_SF"/>
    <property type="match status" value="1"/>
</dbReference>
<gene>
    <name evidence="2" type="ORF">LT85_3230</name>
</gene>
<feature type="domain" description="N-acetyltransferase" evidence="1">
    <location>
        <begin position="1"/>
        <end position="125"/>
    </location>
</feature>
<dbReference type="SUPFAM" id="SSF55729">
    <property type="entry name" value="Acyl-CoA N-acyltransferases (Nat)"/>
    <property type="match status" value="1"/>
</dbReference>
<evidence type="ECO:0000313" key="3">
    <source>
        <dbReference type="Proteomes" id="UP000030302"/>
    </source>
</evidence>
<dbReference type="InterPro" id="IPR000182">
    <property type="entry name" value="GNAT_dom"/>
</dbReference>
<dbReference type="Pfam" id="PF13673">
    <property type="entry name" value="Acetyltransf_10"/>
    <property type="match status" value="1"/>
</dbReference>
<proteinExistence type="predicted"/>
<keyword evidence="2" id="KW-0808">Transferase</keyword>
<protein>
    <submittedName>
        <fullName evidence="2">Acetyltransferase</fullName>
        <ecNumber evidence="2">2.3.1.-</ecNumber>
    </submittedName>
</protein>
<keyword evidence="3" id="KW-1185">Reference proteome</keyword>
<dbReference type="KEGG" id="care:LT85_3230"/>